<evidence type="ECO:0000313" key="1">
    <source>
        <dbReference type="EMBL" id="VYU09013.1"/>
    </source>
</evidence>
<accession>A0A6N3C7P2</accession>
<dbReference type="NCBIfam" id="TIGR02834">
    <property type="entry name" value="spo_ytxC"/>
    <property type="match status" value="1"/>
</dbReference>
<proteinExistence type="predicted"/>
<name>A0A6N3C7P2_9CLOT</name>
<sequence>MLVLKLVYSSDLDFVGEIQELKTILKKKNINIGIVESVELDNHIIKILCDDNSYNQRVKEIIDLYISNVLYKVVLEQYRLKEMLVYLTENYFFLKQEEIIEVEEEIMKVLLGDDILKVEYVIYCMNRINNITEKIKECLEENDEINVNGFIRFRMKELRTDIEEIIDKVIEGYMVEKEYKEFIKLLKYFVDIQESKIDLINIVIDNEGQYFIFDKDKKNIFKEFMKELIECKIDNDAKIEDIIISGLITNAPKKLIIHGKNNCANKEFMETIESVFENKVIFCNGCTICVEKQVKF</sequence>
<reference evidence="1" key="1">
    <citation type="submission" date="2019-11" db="EMBL/GenBank/DDBJ databases">
        <authorList>
            <person name="Feng L."/>
        </authorList>
    </citation>
    <scope>NUCLEOTIDE SEQUENCE</scope>
    <source>
        <strain evidence="1">CTertiumLFYP3</strain>
    </source>
</reference>
<dbReference type="Pfam" id="PF08812">
    <property type="entry name" value="YtxC"/>
    <property type="match status" value="1"/>
</dbReference>
<dbReference type="EMBL" id="CACRTO010000013">
    <property type="protein sequence ID" value="VYU09013.1"/>
    <property type="molecule type" value="Genomic_DNA"/>
</dbReference>
<dbReference type="AlphaFoldDB" id="A0A6N3C7P2"/>
<dbReference type="RefSeq" id="WP_156625951.1">
    <property type="nucleotide sequence ID" value="NZ_CACRTO010000013.1"/>
</dbReference>
<gene>
    <name evidence="1" type="ORF">CTLFYP3_01449</name>
</gene>
<dbReference type="InterPro" id="IPR014199">
    <property type="entry name" value="Spore_YtxC"/>
</dbReference>
<organism evidence="1">
    <name type="scientific">Clostridium tertium</name>
    <dbReference type="NCBI Taxonomy" id="1559"/>
    <lineage>
        <taxon>Bacteria</taxon>
        <taxon>Bacillati</taxon>
        <taxon>Bacillota</taxon>
        <taxon>Clostridia</taxon>
        <taxon>Eubacteriales</taxon>
        <taxon>Clostridiaceae</taxon>
        <taxon>Clostridium</taxon>
    </lineage>
</organism>
<protein>
    <submittedName>
        <fullName evidence="1">YtxC-like family protein</fullName>
    </submittedName>
</protein>